<gene>
    <name evidence="1" type="ORF">GCM10023191_072490</name>
</gene>
<sequence length="57" mass="5998">MLAGARRDGAIRTDLDPGVATTLIGETACAIARSRPTEQLTGAYITVLMDGLRPPSR</sequence>
<organism evidence="1 2">
    <name type="scientific">Actinoallomurus oryzae</name>
    <dbReference type="NCBI Taxonomy" id="502180"/>
    <lineage>
        <taxon>Bacteria</taxon>
        <taxon>Bacillati</taxon>
        <taxon>Actinomycetota</taxon>
        <taxon>Actinomycetes</taxon>
        <taxon>Streptosporangiales</taxon>
        <taxon>Thermomonosporaceae</taxon>
        <taxon>Actinoallomurus</taxon>
    </lineage>
</organism>
<proteinExistence type="predicted"/>
<reference evidence="2" key="1">
    <citation type="journal article" date="2019" name="Int. J. Syst. Evol. Microbiol.">
        <title>The Global Catalogue of Microorganisms (GCM) 10K type strain sequencing project: providing services to taxonomists for standard genome sequencing and annotation.</title>
        <authorList>
            <consortium name="The Broad Institute Genomics Platform"/>
            <consortium name="The Broad Institute Genome Sequencing Center for Infectious Disease"/>
            <person name="Wu L."/>
            <person name="Ma J."/>
        </authorList>
    </citation>
    <scope>NUCLEOTIDE SEQUENCE [LARGE SCALE GENOMIC DNA]</scope>
    <source>
        <strain evidence="2">JCM 17933</strain>
    </source>
</reference>
<dbReference type="Gene3D" id="1.10.357.10">
    <property type="entry name" value="Tetracycline Repressor, domain 2"/>
    <property type="match status" value="1"/>
</dbReference>
<evidence type="ECO:0008006" key="3">
    <source>
        <dbReference type="Google" id="ProtNLM"/>
    </source>
</evidence>
<comment type="caution">
    <text evidence="1">The sequence shown here is derived from an EMBL/GenBank/DDBJ whole genome shotgun (WGS) entry which is preliminary data.</text>
</comment>
<protein>
    <recommendedName>
        <fullName evidence="3">Tetracyclin repressor-like C-terminal domain-containing protein</fullName>
    </recommendedName>
</protein>
<dbReference type="SUPFAM" id="SSF48498">
    <property type="entry name" value="Tetracyclin repressor-like, C-terminal domain"/>
    <property type="match status" value="1"/>
</dbReference>
<accession>A0ABP8QUA5</accession>
<evidence type="ECO:0000313" key="2">
    <source>
        <dbReference type="Proteomes" id="UP001500503"/>
    </source>
</evidence>
<name>A0ABP8QUA5_9ACTN</name>
<evidence type="ECO:0000313" key="1">
    <source>
        <dbReference type="EMBL" id="GAA4510201.1"/>
    </source>
</evidence>
<dbReference type="EMBL" id="BAABHF010000045">
    <property type="protein sequence ID" value="GAA4510201.1"/>
    <property type="molecule type" value="Genomic_DNA"/>
</dbReference>
<keyword evidence="2" id="KW-1185">Reference proteome</keyword>
<dbReference type="Proteomes" id="UP001500503">
    <property type="component" value="Unassembled WGS sequence"/>
</dbReference>
<dbReference type="InterPro" id="IPR036271">
    <property type="entry name" value="Tet_transcr_reg_TetR-rel_C_sf"/>
</dbReference>